<dbReference type="SFLD" id="SFLDS00003">
    <property type="entry name" value="Haloacid_Dehalogenase"/>
    <property type="match status" value="1"/>
</dbReference>
<organism evidence="3 4">
    <name type="scientific">Mucilaginibacter mallensis</name>
    <dbReference type="NCBI Taxonomy" id="652787"/>
    <lineage>
        <taxon>Bacteria</taxon>
        <taxon>Pseudomonadati</taxon>
        <taxon>Bacteroidota</taxon>
        <taxon>Sphingobacteriia</taxon>
        <taxon>Sphingobacteriales</taxon>
        <taxon>Sphingobacteriaceae</taxon>
        <taxon>Mucilaginibacter</taxon>
    </lineage>
</organism>
<sequence length="176" mass="20969">MNKKQRIAIDMDEVMADTIDKFITLYKREHNLEVLLENMHGKEFALMLPEELIGTNRKYVNEPGFFRDIPVMPDSQRVIKELNEKYEVFVVSAAMEFRNSLTDKLDWLHEHFPFISWTHIMFCGLKIVNVDIFIDDRIRNFADFDGRKLLYSSPHNLLINDYERVDNWQQVADKLL</sequence>
<dbReference type="Gene3D" id="3.40.50.1000">
    <property type="entry name" value="HAD superfamily/HAD-like"/>
    <property type="match status" value="1"/>
</dbReference>
<dbReference type="GO" id="GO:0009223">
    <property type="term" value="P:pyrimidine deoxyribonucleotide catabolic process"/>
    <property type="evidence" value="ECO:0007669"/>
    <property type="project" value="TreeGrafter"/>
</dbReference>
<dbReference type="InterPro" id="IPR023214">
    <property type="entry name" value="HAD_sf"/>
</dbReference>
<dbReference type="STRING" id="652787.SAMN05216490_4857"/>
<gene>
    <name evidence="3" type="ORF">SAMN05216490_4857</name>
</gene>
<dbReference type="InterPro" id="IPR010708">
    <property type="entry name" value="5'(3')-deoxyribonucleotidase"/>
</dbReference>
<protein>
    <submittedName>
        <fullName evidence="3">5'(3')-deoxyribonucleotidase</fullName>
    </submittedName>
</protein>
<keyword evidence="4" id="KW-1185">Reference proteome</keyword>
<dbReference type="Proteomes" id="UP000199679">
    <property type="component" value="Chromosome I"/>
</dbReference>
<evidence type="ECO:0000313" key="3">
    <source>
        <dbReference type="EMBL" id="SDT68021.1"/>
    </source>
</evidence>
<dbReference type="Pfam" id="PF06941">
    <property type="entry name" value="NT5C"/>
    <property type="match status" value="1"/>
</dbReference>
<dbReference type="SFLD" id="SFLDG01146">
    <property type="entry name" value="C1.2.2"/>
    <property type="match status" value="1"/>
</dbReference>
<feature type="active site" description="Proton donor" evidence="2">
    <location>
        <position position="12"/>
    </location>
</feature>
<dbReference type="InterPro" id="IPR036412">
    <property type="entry name" value="HAD-like_sf"/>
</dbReference>
<evidence type="ECO:0000256" key="2">
    <source>
        <dbReference type="PIRSR" id="PIRSR610708-1"/>
    </source>
</evidence>
<reference evidence="3 4" key="1">
    <citation type="submission" date="2016-10" db="EMBL/GenBank/DDBJ databases">
        <authorList>
            <person name="de Groot N.N."/>
        </authorList>
    </citation>
    <scope>NUCLEOTIDE SEQUENCE [LARGE SCALE GENOMIC DNA]</scope>
    <source>
        <strain evidence="3 4">MP1X4</strain>
    </source>
</reference>
<dbReference type="PANTHER" id="PTHR16504:SF4">
    <property type="entry name" value="5'(3')-DEOXYRIBONUCLEOTIDASE"/>
    <property type="match status" value="1"/>
</dbReference>
<comment type="similarity">
    <text evidence="1">Belongs to the 5'(3')-deoxyribonucleotidase family.</text>
</comment>
<name>A0A1H2CC50_MUCMA</name>
<dbReference type="EMBL" id="LT629740">
    <property type="protein sequence ID" value="SDT68021.1"/>
    <property type="molecule type" value="Genomic_DNA"/>
</dbReference>
<dbReference type="Gene3D" id="1.10.40.40">
    <property type="entry name" value="Deoxyribonucleotidase, domain 2"/>
    <property type="match status" value="1"/>
</dbReference>
<dbReference type="PANTHER" id="PTHR16504">
    <property type="entry name" value="5'(3')-DEOXYRIBONUCLEOTIDASE"/>
    <property type="match status" value="1"/>
</dbReference>
<feature type="active site" description="Nucleophile" evidence="2">
    <location>
        <position position="10"/>
    </location>
</feature>
<evidence type="ECO:0000313" key="4">
    <source>
        <dbReference type="Proteomes" id="UP000199679"/>
    </source>
</evidence>
<accession>A0A1H2CC50</accession>
<dbReference type="GO" id="GO:0008253">
    <property type="term" value="F:5'-nucleotidase activity"/>
    <property type="evidence" value="ECO:0007669"/>
    <property type="project" value="InterPro"/>
</dbReference>
<evidence type="ECO:0000256" key="1">
    <source>
        <dbReference type="ARBA" id="ARBA00009589"/>
    </source>
</evidence>
<dbReference type="AlphaFoldDB" id="A0A1H2CC50"/>
<dbReference type="RefSeq" id="WP_232009349.1">
    <property type="nucleotide sequence ID" value="NZ_LT629740.1"/>
</dbReference>
<proteinExistence type="inferred from homology"/>
<dbReference type="SUPFAM" id="SSF56784">
    <property type="entry name" value="HAD-like"/>
    <property type="match status" value="1"/>
</dbReference>
<dbReference type="SFLD" id="SFLDG01126">
    <property type="entry name" value="C1.2:_Nucleotidase_Like"/>
    <property type="match status" value="1"/>
</dbReference>